<dbReference type="PANTHER" id="PTHR23502:SF4">
    <property type="entry name" value="MAJOR FACILITATOR SUPERFAMILY (MFS) PROFILE DOMAIN-CONTAINING PROTEIN-RELATED"/>
    <property type="match status" value="1"/>
</dbReference>
<dbReference type="Proteomes" id="UP000053477">
    <property type="component" value="Unassembled WGS sequence"/>
</dbReference>
<keyword evidence="3 5" id="KW-1133">Transmembrane helix</keyword>
<evidence type="ECO:0000313" key="7">
    <source>
        <dbReference type="EMBL" id="KLO08370.1"/>
    </source>
</evidence>
<dbReference type="PROSITE" id="PS50850">
    <property type="entry name" value="MFS"/>
    <property type="match status" value="1"/>
</dbReference>
<feature type="transmembrane region" description="Helical" evidence="5">
    <location>
        <begin position="114"/>
        <end position="137"/>
    </location>
</feature>
<organism evidence="7 8">
    <name type="scientific">Schizopora paradoxa</name>
    <dbReference type="NCBI Taxonomy" id="27342"/>
    <lineage>
        <taxon>Eukaryota</taxon>
        <taxon>Fungi</taxon>
        <taxon>Dikarya</taxon>
        <taxon>Basidiomycota</taxon>
        <taxon>Agaricomycotina</taxon>
        <taxon>Agaricomycetes</taxon>
        <taxon>Hymenochaetales</taxon>
        <taxon>Schizoporaceae</taxon>
        <taxon>Schizopora</taxon>
    </lineage>
</organism>
<feature type="transmembrane region" description="Helical" evidence="5">
    <location>
        <begin position="149"/>
        <end position="169"/>
    </location>
</feature>
<feature type="transmembrane region" description="Helical" evidence="5">
    <location>
        <begin position="424"/>
        <end position="445"/>
    </location>
</feature>
<comment type="subcellular location">
    <subcellularLocation>
        <location evidence="1">Membrane</location>
        <topology evidence="1">Multi-pass membrane protein</topology>
    </subcellularLocation>
</comment>
<gene>
    <name evidence="7" type="ORF">SCHPADRAFT_908676</name>
</gene>
<feature type="transmembrane region" description="Helical" evidence="5">
    <location>
        <begin position="492"/>
        <end position="517"/>
    </location>
</feature>
<feature type="transmembrane region" description="Helical" evidence="5">
    <location>
        <begin position="378"/>
        <end position="404"/>
    </location>
</feature>
<dbReference type="InParanoid" id="A0A0H2R957"/>
<dbReference type="Gene3D" id="1.20.1250.20">
    <property type="entry name" value="MFS general substrate transporter like domains"/>
    <property type="match status" value="1"/>
</dbReference>
<dbReference type="AlphaFoldDB" id="A0A0H2R957"/>
<keyword evidence="8" id="KW-1185">Reference proteome</keyword>
<evidence type="ECO:0000256" key="1">
    <source>
        <dbReference type="ARBA" id="ARBA00004141"/>
    </source>
</evidence>
<evidence type="ECO:0000313" key="8">
    <source>
        <dbReference type="Proteomes" id="UP000053477"/>
    </source>
</evidence>
<dbReference type="InterPro" id="IPR011701">
    <property type="entry name" value="MFS"/>
</dbReference>
<feature type="transmembrane region" description="Helical" evidence="5">
    <location>
        <begin position="466"/>
        <end position="486"/>
    </location>
</feature>
<dbReference type="FunCoup" id="A0A0H2R957">
    <property type="interactions" value="27"/>
</dbReference>
<sequence length="596" mass="65619">MPSKNTRSHLSFLKSQLCGHTHPVSSPRLVSLTLGRNKAKMGLGILEDRHLQNVPGTSLFNDDPNAVAMKAYEGLDISKLKHGQGKYAHIVLVPQPSDDPNDPLNWPQWRKNMAFIVLIYGTVMCGALGVLVNADIVHIAAELGRSVQAVSRALGSTIALTVALSIIWWSSVSIKVGKRPVFLFCTSCMFAGAIIAGFAKNYNMLLGARVLQGIGRASYEFLVGATIGDLYFAHERGVPVAFWTLALISGMDVAPPITGRIITLLDWRWCFRIYAIACATLFFLQLFFLPETTYYRRSSLKSESQATGVDSDMDDPEKKGDNDTISRIEMHEPETPRSQESVALPSTKTFRERLAIFNPDVIAGRDRSSFGYLLVRPFIAWLTPVCFWACLVYGFALTWLTVIATSVSQIFSASPYFFSAEGVGLIYMSPFIGAIIAACICGPLTDYAARRMSKVNHGIFEPEFRLVLIGFFALFSCIGFFGWGISAHDKDAWIVPVVFFGFIAFGTIIGSSAAIGYVVESHSRARNSALGGVTVFKNGFSFAMTFFGNDWLASRGILNVFGIIGGITLFTCLLTIPMYIFGKRARSWIHRKVNLD</sequence>
<dbReference type="SUPFAM" id="SSF103473">
    <property type="entry name" value="MFS general substrate transporter"/>
    <property type="match status" value="1"/>
</dbReference>
<feature type="transmembrane region" description="Helical" evidence="5">
    <location>
        <begin position="529"/>
        <end position="548"/>
    </location>
</feature>
<dbReference type="STRING" id="27342.A0A0H2R957"/>
<reference evidence="7 8" key="1">
    <citation type="submission" date="2015-04" db="EMBL/GenBank/DDBJ databases">
        <title>Complete genome sequence of Schizopora paradoxa KUC8140, a cosmopolitan wood degrader in East Asia.</title>
        <authorList>
            <consortium name="DOE Joint Genome Institute"/>
            <person name="Min B."/>
            <person name="Park H."/>
            <person name="Jang Y."/>
            <person name="Kim J.-J."/>
            <person name="Kim K.H."/>
            <person name="Pangilinan J."/>
            <person name="Lipzen A."/>
            <person name="Riley R."/>
            <person name="Grigoriev I.V."/>
            <person name="Spatafora J.W."/>
            <person name="Choi I.-G."/>
        </authorList>
    </citation>
    <scope>NUCLEOTIDE SEQUENCE [LARGE SCALE GENOMIC DNA]</scope>
    <source>
        <strain evidence="7 8">KUC8140</strain>
    </source>
</reference>
<feature type="transmembrane region" description="Helical" evidence="5">
    <location>
        <begin position="560"/>
        <end position="582"/>
    </location>
</feature>
<dbReference type="Pfam" id="PF07690">
    <property type="entry name" value="MFS_1"/>
    <property type="match status" value="1"/>
</dbReference>
<dbReference type="InterPro" id="IPR020846">
    <property type="entry name" value="MFS_dom"/>
</dbReference>
<evidence type="ECO:0000256" key="2">
    <source>
        <dbReference type="ARBA" id="ARBA00022692"/>
    </source>
</evidence>
<evidence type="ECO:0000256" key="5">
    <source>
        <dbReference type="SAM" id="Phobius"/>
    </source>
</evidence>
<dbReference type="PANTHER" id="PTHR23502">
    <property type="entry name" value="MAJOR FACILITATOR SUPERFAMILY"/>
    <property type="match status" value="1"/>
</dbReference>
<evidence type="ECO:0000256" key="4">
    <source>
        <dbReference type="ARBA" id="ARBA00023136"/>
    </source>
</evidence>
<feature type="transmembrane region" description="Helical" evidence="5">
    <location>
        <begin position="181"/>
        <end position="199"/>
    </location>
</feature>
<evidence type="ECO:0000259" key="6">
    <source>
        <dbReference type="PROSITE" id="PS50850"/>
    </source>
</evidence>
<dbReference type="EMBL" id="KQ086094">
    <property type="protein sequence ID" value="KLO08370.1"/>
    <property type="molecule type" value="Genomic_DNA"/>
</dbReference>
<dbReference type="OrthoDB" id="5215911at2759"/>
<protein>
    <submittedName>
        <fullName evidence="7">MFS general substrate transporter</fullName>
    </submittedName>
</protein>
<accession>A0A0H2R957</accession>
<dbReference type="GO" id="GO:0022857">
    <property type="term" value="F:transmembrane transporter activity"/>
    <property type="evidence" value="ECO:0007669"/>
    <property type="project" value="InterPro"/>
</dbReference>
<feature type="transmembrane region" description="Helical" evidence="5">
    <location>
        <begin position="271"/>
        <end position="289"/>
    </location>
</feature>
<keyword evidence="2 5" id="KW-0812">Transmembrane</keyword>
<name>A0A0H2R957_9AGAM</name>
<keyword evidence="4 5" id="KW-0472">Membrane</keyword>
<feature type="domain" description="Major facilitator superfamily (MFS) profile" evidence="6">
    <location>
        <begin position="114"/>
        <end position="583"/>
    </location>
</feature>
<proteinExistence type="predicted"/>
<dbReference type="InterPro" id="IPR036259">
    <property type="entry name" value="MFS_trans_sf"/>
</dbReference>
<dbReference type="GO" id="GO:0005886">
    <property type="term" value="C:plasma membrane"/>
    <property type="evidence" value="ECO:0007669"/>
    <property type="project" value="TreeGrafter"/>
</dbReference>
<evidence type="ECO:0000256" key="3">
    <source>
        <dbReference type="ARBA" id="ARBA00022989"/>
    </source>
</evidence>